<protein>
    <submittedName>
        <fullName evidence="2">Uncharacterized protein</fullName>
    </submittedName>
</protein>
<accession>A0ABD1X5A9</accession>
<keyword evidence="3" id="KW-1185">Reference proteome</keyword>
<name>A0ABD1X5A9_9LAMI</name>
<organism evidence="2 3">
    <name type="scientific">Forsythia ovata</name>
    <dbReference type="NCBI Taxonomy" id="205694"/>
    <lineage>
        <taxon>Eukaryota</taxon>
        <taxon>Viridiplantae</taxon>
        <taxon>Streptophyta</taxon>
        <taxon>Embryophyta</taxon>
        <taxon>Tracheophyta</taxon>
        <taxon>Spermatophyta</taxon>
        <taxon>Magnoliopsida</taxon>
        <taxon>eudicotyledons</taxon>
        <taxon>Gunneridae</taxon>
        <taxon>Pentapetalae</taxon>
        <taxon>asterids</taxon>
        <taxon>lamiids</taxon>
        <taxon>Lamiales</taxon>
        <taxon>Oleaceae</taxon>
        <taxon>Forsythieae</taxon>
        <taxon>Forsythia</taxon>
    </lineage>
</organism>
<gene>
    <name evidence="2" type="ORF">Fot_01899</name>
</gene>
<evidence type="ECO:0000256" key="1">
    <source>
        <dbReference type="SAM" id="MobiDB-lite"/>
    </source>
</evidence>
<proteinExistence type="predicted"/>
<reference evidence="3" key="1">
    <citation type="submission" date="2024-07" db="EMBL/GenBank/DDBJ databases">
        <title>Two chromosome-level genome assemblies of Korean endemic species Abeliophyllum distichum and Forsythia ovata (Oleaceae).</title>
        <authorList>
            <person name="Jang H."/>
        </authorList>
    </citation>
    <scope>NUCLEOTIDE SEQUENCE [LARGE SCALE GENOMIC DNA]</scope>
</reference>
<evidence type="ECO:0000313" key="2">
    <source>
        <dbReference type="EMBL" id="KAL2557160.1"/>
    </source>
</evidence>
<feature type="region of interest" description="Disordered" evidence="1">
    <location>
        <begin position="45"/>
        <end position="73"/>
    </location>
</feature>
<dbReference type="AlphaFoldDB" id="A0ABD1X5A9"/>
<feature type="region of interest" description="Disordered" evidence="1">
    <location>
        <begin position="1"/>
        <end position="25"/>
    </location>
</feature>
<comment type="caution">
    <text evidence="2">The sequence shown here is derived from an EMBL/GenBank/DDBJ whole genome shotgun (WGS) entry which is preliminary data.</text>
</comment>
<dbReference type="Proteomes" id="UP001604277">
    <property type="component" value="Unassembled WGS sequence"/>
</dbReference>
<sequence>MGMIEDWSASWGNDVSKKDSPSLALASTPSLPSILDLGLVLEKVRQKRPCDPNGRSENQGSKSSKRTPRKKLMFDEFTTLNTSRSNIMMEIKDTKDLKWHPLIRSKPNKYDQKLVL</sequence>
<dbReference type="EMBL" id="JBFOLJ010000001">
    <property type="protein sequence ID" value="KAL2557160.1"/>
    <property type="molecule type" value="Genomic_DNA"/>
</dbReference>
<evidence type="ECO:0000313" key="3">
    <source>
        <dbReference type="Proteomes" id="UP001604277"/>
    </source>
</evidence>